<feature type="transmembrane region" description="Helical" evidence="10">
    <location>
        <begin position="279"/>
        <end position="300"/>
    </location>
</feature>
<sequence length="414" mass="45501">MSSSAPPPPVPDHSTHVIDAHEMQQRNGFQKLDSVQNTPSSTPEPQNRGYFPPQNNYYAPPPGQPYGGQPYGGQPYYYGTPPTGQHYPLLPPQQQVVLPNGYDRHPLLRLLIGPISTPIFSYLSGIAMAAMLIYEFITMHNLTGEVIETNPFNVMIGPSFQVLVNIGARFTPCIRPVPSFPSSTLISDCYKSSTDTCTVEALCGYGGFPDDIPNQSFRLILPIFMHAGIVHFLMNMLTHLRLGVDLERALGTPRYVLLYMASGIYGFVLSAMLSQNMSASTGCSGALFGLIGYMFIDIMVNWKFLPYPMRDLMGLLVSTIISLVLGLLPGLDNFAHIGGFAVGILMGMAVAPMRPMATPGVKTMTWIMRVVALSGLAVLFAVSIHEFYSVYDTSKICPNCKYFSCLPVRDWCDQ</sequence>
<feature type="compositionally biased region" description="Basic and acidic residues" evidence="11">
    <location>
        <begin position="13"/>
        <end position="24"/>
    </location>
</feature>
<evidence type="ECO:0000256" key="7">
    <source>
        <dbReference type="ARBA" id="ARBA00022825"/>
    </source>
</evidence>
<feature type="region of interest" description="Disordered" evidence="11">
    <location>
        <begin position="1"/>
        <end position="77"/>
    </location>
</feature>
<dbReference type="GO" id="GO:0006508">
    <property type="term" value="P:proteolysis"/>
    <property type="evidence" value="ECO:0007669"/>
    <property type="project" value="UniProtKB-KW"/>
</dbReference>
<evidence type="ECO:0000256" key="5">
    <source>
        <dbReference type="ARBA" id="ARBA00022692"/>
    </source>
</evidence>
<reference evidence="13 14" key="1">
    <citation type="journal article" date="2018" name="G3 (Bethesda)">
        <title>Phylogenetic and Phylogenomic Definition of Rhizopus Species.</title>
        <authorList>
            <person name="Gryganskyi A.P."/>
            <person name="Golan J."/>
            <person name="Dolatabadi S."/>
            <person name="Mondo S."/>
            <person name="Robb S."/>
            <person name="Idnurm A."/>
            <person name="Muszewska A."/>
            <person name="Steczkiewicz K."/>
            <person name="Masonjones S."/>
            <person name="Liao H.L."/>
            <person name="Gajdeczka M.T."/>
            <person name="Anike F."/>
            <person name="Vuek A."/>
            <person name="Anishchenko I.M."/>
            <person name="Voigt K."/>
            <person name="de Hoog G.S."/>
            <person name="Smith M.E."/>
            <person name="Heitman J."/>
            <person name="Vilgalys R."/>
            <person name="Stajich J.E."/>
        </authorList>
    </citation>
    <scope>NUCLEOTIDE SEQUENCE [LARGE SCALE GENOMIC DNA]</scope>
    <source>
        <strain evidence="13 14">LSU 92-RS-03</strain>
    </source>
</reference>
<dbReference type="SUPFAM" id="SSF144091">
    <property type="entry name" value="Rhomboid-like"/>
    <property type="match status" value="1"/>
</dbReference>
<feature type="domain" description="Peptidase S54 rhomboid" evidence="12">
    <location>
        <begin position="214"/>
        <end position="350"/>
    </location>
</feature>
<dbReference type="InterPro" id="IPR002610">
    <property type="entry name" value="Peptidase_S54_rhomboid-like"/>
</dbReference>
<evidence type="ECO:0000256" key="3">
    <source>
        <dbReference type="ARBA" id="ARBA00009045"/>
    </source>
</evidence>
<comment type="subcellular location">
    <subcellularLocation>
        <location evidence="2 10">Membrane</location>
        <topology evidence="2 10">Multi-pass membrane protein</topology>
    </subcellularLocation>
</comment>
<dbReference type="OrthoDB" id="2146116at2759"/>
<dbReference type="InterPro" id="IPR035952">
    <property type="entry name" value="Rhomboid-like_sf"/>
</dbReference>
<dbReference type="GO" id="GO:0016020">
    <property type="term" value="C:membrane"/>
    <property type="evidence" value="ECO:0007669"/>
    <property type="project" value="UniProtKB-SubCell"/>
</dbReference>
<protein>
    <recommendedName>
        <fullName evidence="10">Rhomboid-type serine protease</fullName>
        <ecNumber evidence="10">3.4.21.105</ecNumber>
    </recommendedName>
</protein>
<evidence type="ECO:0000256" key="6">
    <source>
        <dbReference type="ARBA" id="ARBA00022801"/>
    </source>
</evidence>
<evidence type="ECO:0000256" key="11">
    <source>
        <dbReference type="SAM" id="MobiDB-lite"/>
    </source>
</evidence>
<feature type="transmembrane region" description="Helical" evidence="10">
    <location>
        <begin position="110"/>
        <end position="134"/>
    </location>
</feature>
<evidence type="ECO:0000256" key="9">
    <source>
        <dbReference type="ARBA" id="ARBA00023136"/>
    </source>
</evidence>
<keyword evidence="5 10" id="KW-0812">Transmembrane</keyword>
<dbReference type="InterPro" id="IPR022764">
    <property type="entry name" value="Peptidase_S54_rhomboid_dom"/>
</dbReference>
<dbReference type="PANTHER" id="PTHR22936:SF69">
    <property type="entry name" value="RHOMBOID-LIKE PROTEIN"/>
    <property type="match status" value="1"/>
</dbReference>
<dbReference type="EC" id="3.4.21.105" evidence="10"/>
<name>A0A367IP81_RHIST</name>
<evidence type="ECO:0000256" key="4">
    <source>
        <dbReference type="ARBA" id="ARBA00022670"/>
    </source>
</evidence>
<evidence type="ECO:0000256" key="2">
    <source>
        <dbReference type="ARBA" id="ARBA00004141"/>
    </source>
</evidence>
<accession>A0A367IP81</accession>
<comment type="function">
    <text evidence="10">Serine protease involved in intramembrane proteolysis.</text>
</comment>
<keyword evidence="7 10" id="KW-0720">Serine protease</keyword>
<feature type="transmembrane region" description="Helical" evidence="10">
    <location>
        <begin position="366"/>
        <end position="384"/>
    </location>
</feature>
<keyword evidence="8 10" id="KW-1133">Transmembrane helix</keyword>
<feature type="transmembrane region" description="Helical" evidence="10">
    <location>
        <begin position="216"/>
        <end position="234"/>
    </location>
</feature>
<organism evidence="13 14">
    <name type="scientific">Rhizopus stolonifer</name>
    <name type="common">Rhizopus nigricans</name>
    <dbReference type="NCBI Taxonomy" id="4846"/>
    <lineage>
        <taxon>Eukaryota</taxon>
        <taxon>Fungi</taxon>
        <taxon>Fungi incertae sedis</taxon>
        <taxon>Mucoromycota</taxon>
        <taxon>Mucoromycotina</taxon>
        <taxon>Mucoromycetes</taxon>
        <taxon>Mucorales</taxon>
        <taxon>Mucorineae</taxon>
        <taxon>Rhizopodaceae</taxon>
        <taxon>Rhizopus</taxon>
    </lineage>
</organism>
<feature type="transmembrane region" description="Helical" evidence="10">
    <location>
        <begin position="255"/>
        <end position="273"/>
    </location>
</feature>
<evidence type="ECO:0000256" key="1">
    <source>
        <dbReference type="ARBA" id="ARBA00000156"/>
    </source>
</evidence>
<keyword evidence="14" id="KW-1185">Reference proteome</keyword>
<dbReference type="PANTHER" id="PTHR22936">
    <property type="entry name" value="RHOMBOID-RELATED"/>
    <property type="match status" value="1"/>
</dbReference>
<gene>
    <name evidence="13" type="ORF">CU098_004349</name>
</gene>
<evidence type="ECO:0000256" key="10">
    <source>
        <dbReference type="RuleBase" id="RU362115"/>
    </source>
</evidence>
<feature type="compositionally biased region" description="Pro residues" evidence="11">
    <location>
        <begin position="1"/>
        <end position="11"/>
    </location>
</feature>
<dbReference type="Gene3D" id="1.20.1540.10">
    <property type="entry name" value="Rhomboid-like"/>
    <property type="match status" value="1"/>
</dbReference>
<evidence type="ECO:0000313" key="13">
    <source>
        <dbReference type="EMBL" id="RCH79463.1"/>
    </source>
</evidence>
<keyword evidence="4 10" id="KW-0645">Protease</keyword>
<dbReference type="Pfam" id="PF01694">
    <property type="entry name" value="Rhomboid"/>
    <property type="match status" value="1"/>
</dbReference>
<dbReference type="STRING" id="4846.A0A367IP81"/>
<keyword evidence="6 10" id="KW-0378">Hydrolase</keyword>
<comment type="caution">
    <text evidence="13">The sequence shown here is derived from an EMBL/GenBank/DDBJ whole genome shotgun (WGS) entry which is preliminary data.</text>
</comment>
<feature type="transmembrane region" description="Helical" evidence="10">
    <location>
        <begin position="334"/>
        <end position="354"/>
    </location>
</feature>
<evidence type="ECO:0000256" key="8">
    <source>
        <dbReference type="ARBA" id="ARBA00022989"/>
    </source>
</evidence>
<evidence type="ECO:0000313" key="14">
    <source>
        <dbReference type="Proteomes" id="UP000253551"/>
    </source>
</evidence>
<proteinExistence type="inferred from homology"/>
<dbReference type="GO" id="GO:0004252">
    <property type="term" value="F:serine-type endopeptidase activity"/>
    <property type="evidence" value="ECO:0007669"/>
    <property type="project" value="InterPro"/>
</dbReference>
<dbReference type="EMBL" id="PJQM01006567">
    <property type="protein sequence ID" value="RCH79463.1"/>
    <property type="molecule type" value="Genomic_DNA"/>
</dbReference>
<dbReference type="AlphaFoldDB" id="A0A367IP81"/>
<dbReference type="Proteomes" id="UP000253551">
    <property type="component" value="Unassembled WGS sequence"/>
</dbReference>
<feature type="transmembrane region" description="Helical" evidence="10">
    <location>
        <begin position="312"/>
        <end position="328"/>
    </location>
</feature>
<comment type="catalytic activity">
    <reaction evidence="1 10">
        <text>Cleaves type-1 transmembrane domains using a catalytic dyad composed of serine and histidine that are contributed by different transmembrane domains.</text>
        <dbReference type="EC" id="3.4.21.105"/>
    </reaction>
</comment>
<comment type="similarity">
    <text evidence="3 10">Belongs to the peptidase S54 family.</text>
</comment>
<feature type="compositionally biased region" description="Polar residues" evidence="11">
    <location>
        <begin position="25"/>
        <end position="45"/>
    </location>
</feature>
<keyword evidence="9 10" id="KW-0472">Membrane</keyword>
<evidence type="ECO:0000259" key="12">
    <source>
        <dbReference type="Pfam" id="PF01694"/>
    </source>
</evidence>